<organism evidence="3 4">
    <name type="scientific">Penstemon smallii</name>
    <dbReference type="NCBI Taxonomy" id="265156"/>
    <lineage>
        <taxon>Eukaryota</taxon>
        <taxon>Viridiplantae</taxon>
        <taxon>Streptophyta</taxon>
        <taxon>Embryophyta</taxon>
        <taxon>Tracheophyta</taxon>
        <taxon>Spermatophyta</taxon>
        <taxon>Magnoliopsida</taxon>
        <taxon>eudicotyledons</taxon>
        <taxon>Gunneridae</taxon>
        <taxon>Pentapetalae</taxon>
        <taxon>asterids</taxon>
        <taxon>lamiids</taxon>
        <taxon>Lamiales</taxon>
        <taxon>Plantaginaceae</taxon>
        <taxon>Cheloneae</taxon>
        <taxon>Penstemon</taxon>
    </lineage>
</organism>
<dbReference type="PROSITE" id="PS00028">
    <property type="entry name" value="ZINC_FINGER_C2H2_1"/>
    <property type="match status" value="1"/>
</dbReference>
<evidence type="ECO:0000256" key="1">
    <source>
        <dbReference type="SAM" id="MobiDB-lite"/>
    </source>
</evidence>
<dbReference type="AlphaFoldDB" id="A0ABD3SUK1"/>
<feature type="region of interest" description="Disordered" evidence="1">
    <location>
        <begin position="177"/>
        <end position="212"/>
    </location>
</feature>
<evidence type="ECO:0000313" key="3">
    <source>
        <dbReference type="EMBL" id="KAL3828284.1"/>
    </source>
</evidence>
<dbReference type="InterPro" id="IPR013087">
    <property type="entry name" value="Znf_C2H2_type"/>
</dbReference>
<name>A0ABD3SUK1_9LAMI</name>
<sequence>MHLLLGSSPIFALLSLFCSNLFSFSFIAMARSWDEISDDQKYVYLLEGLVRNRVETPIACCLCENIFFGNGSFIRHCQSYHNRDGTLKQGLHLGNFLRPENVRNFFPSTSRLTRQNGRSIWQNVIPNPPNLSSATNRLVPTLLRNPVQLRRHISTHRSQPYPSLSNFRSAINRATFSSQRRQSSNFGSGFGSQPTGLPNLRSPVNPIAPGMFTSRSVQLPTFHSSGRPGASASPPVQLSNFRLPLPVGASASYSVPGTSNLSLGRTIRSRMLPARRAAVRDHSDGYAEPYIWQQDQPTQATVMMDDEALPLDFNLNNRILILSNTSVIIPYEMPFPSGGAITNLDDIIKTCHRDPNREKDYSPWLQSTNTPHLLALPLISLYFFCCHILEEMLAEFIWKNSRLELFSPSIHGPKFKIRTISLSCITVEASKGGYTYIPLLGSNFCAAYSSLAPLSFTCPRYNVSYSFHLLTSMSLSMSPSFSSMFAKQYDDLPRNYTNVNIRMSPCRCLESAPIDLQNSVIT</sequence>
<keyword evidence="4" id="KW-1185">Reference proteome</keyword>
<protein>
    <recommendedName>
        <fullName evidence="2">C2H2-type domain-containing protein</fullName>
    </recommendedName>
</protein>
<dbReference type="Proteomes" id="UP001634393">
    <property type="component" value="Unassembled WGS sequence"/>
</dbReference>
<evidence type="ECO:0000259" key="2">
    <source>
        <dbReference type="PROSITE" id="PS00028"/>
    </source>
</evidence>
<feature type="domain" description="C2H2-type" evidence="2">
    <location>
        <begin position="60"/>
        <end position="81"/>
    </location>
</feature>
<dbReference type="EMBL" id="JBJXBP010000005">
    <property type="protein sequence ID" value="KAL3828284.1"/>
    <property type="molecule type" value="Genomic_DNA"/>
</dbReference>
<evidence type="ECO:0000313" key="4">
    <source>
        <dbReference type="Proteomes" id="UP001634393"/>
    </source>
</evidence>
<proteinExistence type="predicted"/>
<comment type="caution">
    <text evidence="3">The sequence shown here is derived from an EMBL/GenBank/DDBJ whole genome shotgun (WGS) entry which is preliminary data.</text>
</comment>
<gene>
    <name evidence="3" type="ORF">ACJIZ3_017086</name>
</gene>
<accession>A0ABD3SUK1</accession>
<reference evidence="3 4" key="1">
    <citation type="submission" date="2024-12" db="EMBL/GenBank/DDBJ databases">
        <title>The unique morphological basis and parallel evolutionary history of personate flowers in Penstemon.</title>
        <authorList>
            <person name="Depatie T.H."/>
            <person name="Wessinger C.A."/>
        </authorList>
    </citation>
    <scope>NUCLEOTIDE SEQUENCE [LARGE SCALE GENOMIC DNA]</scope>
    <source>
        <strain evidence="3">WTNN_2</strain>
        <tissue evidence="3">Leaf</tissue>
    </source>
</reference>